<dbReference type="OrthoDB" id="10342340at2759"/>
<dbReference type="InParanoid" id="E4XRQ9"/>
<reference evidence="1" key="1">
    <citation type="journal article" date="2010" name="Science">
        <title>Plasticity of animal genome architecture unmasked by rapid evolution of a pelagic tunicate.</title>
        <authorList>
            <person name="Denoeud F."/>
            <person name="Henriet S."/>
            <person name="Mungpakdee S."/>
            <person name="Aury J.M."/>
            <person name="Da Silva C."/>
            <person name="Brinkmann H."/>
            <person name="Mikhaleva J."/>
            <person name="Olsen L.C."/>
            <person name="Jubin C."/>
            <person name="Canestro C."/>
            <person name="Bouquet J.M."/>
            <person name="Danks G."/>
            <person name="Poulain J."/>
            <person name="Campsteijn C."/>
            <person name="Adamski M."/>
            <person name="Cross I."/>
            <person name="Yadetie F."/>
            <person name="Muffato M."/>
            <person name="Louis A."/>
            <person name="Butcher S."/>
            <person name="Tsagkogeorga G."/>
            <person name="Konrad A."/>
            <person name="Singh S."/>
            <person name="Jensen M.F."/>
            <person name="Cong E.H."/>
            <person name="Eikeseth-Otteraa H."/>
            <person name="Noel B."/>
            <person name="Anthouard V."/>
            <person name="Porcel B.M."/>
            <person name="Kachouri-Lafond R."/>
            <person name="Nishino A."/>
            <person name="Ugolini M."/>
            <person name="Chourrout P."/>
            <person name="Nishida H."/>
            <person name="Aasland R."/>
            <person name="Huzurbazar S."/>
            <person name="Westhof E."/>
            <person name="Delsuc F."/>
            <person name="Lehrach H."/>
            <person name="Reinhardt R."/>
            <person name="Weissenbach J."/>
            <person name="Roy S.W."/>
            <person name="Artiguenave F."/>
            <person name="Postlethwait J.H."/>
            <person name="Manak J.R."/>
            <person name="Thompson E.M."/>
            <person name="Jaillon O."/>
            <person name="Du Pasquier L."/>
            <person name="Boudinot P."/>
            <person name="Liberles D.A."/>
            <person name="Volff J.N."/>
            <person name="Philippe H."/>
            <person name="Lenhard B."/>
            <person name="Roest Crollius H."/>
            <person name="Wincker P."/>
            <person name="Chourrout D."/>
        </authorList>
    </citation>
    <scope>NUCLEOTIDE SEQUENCE [LARGE SCALE GENOMIC DNA]</scope>
</reference>
<dbReference type="Proteomes" id="UP000001307">
    <property type="component" value="Unassembled WGS sequence"/>
</dbReference>
<gene>
    <name evidence="1" type="ORF">GSOID_T00001848001</name>
</gene>
<name>E4XRQ9_OIKDI</name>
<accession>E4XRQ9</accession>
<organism evidence="1">
    <name type="scientific">Oikopleura dioica</name>
    <name type="common">Tunicate</name>
    <dbReference type="NCBI Taxonomy" id="34765"/>
    <lineage>
        <taxon>Eukaryota</taxon>
        <taxon>Metazoa</taxon>
        <taxon>Chordata</taxon>
        <taxon>Tunicata</taxon>
        <taxon>Appendicularia</taxon>
        <taxon>Copelata</taxon>
        <taxon>Oikopleuridae</taxon>
        <taxon>Oikopleura</taxon>
    </lineage>
</organism>
<evidence type="ECO:0000313" key="1">
    <source>
        <dbReference type="EMBL" id="CBY19900.1"/>
    </source>
</evidence>
<dbReference type="SUPFAM" id="SSF50998">
    <property type="entry name" value="Quinoprotein alcohol dehydrogenase-like"/>
    <property type="match status" value="1"/>
</dbReference>
<sequence>MSERKITLVEKLRGRKNDGRSVFYNNKWVFDHKFRLNNHPQNQLLFEEISYTQSTINPLSSVLVIGTSCGRLNLLKTSRFENPNISARVNISPTEEGNICVLNLEWIGDYFHSLANLYYHRWDPVALCHNRRIDLSRFSSTCGPFMDSTVNADGNLCLLAGYPGIFALDFRSRKDLHDLSGGFNFPRKINCVQFSRSGAHYGITHVNPSCCLSVYDMRKSSEPLHTLKIEDKLKGSYPNSIFWGPSDDFISFTALCEYAGRPSWARLRLQDRFSSQTPVVFFYRKNEEKAELECFDSITLDNWGKDSLGPFAQKVQLLGKKYFGLAGSRSTQIFRLSDRTLYQDLKQGKHTDRICGIEYIEGDRSLITYDDLGDIFRWKKTIESVADLTSYS</sequence>
<evidence type="ECO:0008006" key="3">
    <source>
        <dbReference type="Google" id="ProtNLM"/>
    </source>
</evidence>
<dbReference type="AlphaFoldDB" id="E4XRQ9"/>
<protein>
    <recommendedName>
        <fullName evidence="3">DUF2415 domain-containing protein</fullName>
    </recommendedName>
</protein>
<dbReference type="EMBL" id="FN653123">
    <property type="protein sequence ID" value="CBY19900.1"/>
    <property type="molecule type" value="Genomic_DNA"/>
</dbReference>
<proteinExistence type="predicted"/>
<keyword evidence="2" id="KW-1185">Reference proteome</keyword>
<evidence type="ECO:0000313" key="2">
    <source>
        <dbReference type="Proteomes" id="UP000001307"/>
    </source>
</evidence>
<dbReference type="InterPro" id="IPR011047">
    <property type="entry name" value="Quinoprotein_ADH-like_sf"/>
</dbReference>